<dbReference type="PANTHER" id="PTHR43441">
    <property type="entry name" value="RIBOSOMAL-PROTEIN-SERINE ACETYLTRANSFERASE"/>
    <property type="match status" value="1"/>
</dbReference>
<evidence type="ECO:0000259" key="1">
    <source>
        <dbReference type="PROSITE" id="PS51186"/>
    </source>
</evidence>
<dbReference type="GeneID" id="18819456"/>
<sequence length="257" mass="28706">MSYINTYTPTKPVKPAYGPYGPDPYDINIAFPLIEETLETDRIKLTPFIPAKHAETFFAGIPDPEYFYRYLPFNMEKPEDALVFIDNSIRQNPYSVLFAIIDKTKPDDAHPDFGGTLAGGVAFLSHSPQNLVVEIGAVMILPAFQRTHVTTHVVGAMLRHSLEKPETSRPGLGLRRVNWCCHPGNAPSLKAAARMGFTYEGSMKWTWVLPEGKEGNLPGSDDISRGHGRDTTILSVTWETWQNGVRELIDKALARTF</sequence>
<dbReference type="AlphaFoldDB" id="F8NY65"/>
<dbReference type="Proteomes" id="UP000008064">
    <property type="component" value="Unassembled WGS sequence"/>
</dbReference>
<dbReference type="Pfam" id="PF13302">
    <property type="entry name" value="Acetyltransf_3"/>
    <property type="match status" value="1"/>
</dbReference>
<dbReference type="InterPro" id="IPR051908">
    <property type="entry name" value="Ribosomal_N-acetyltransferase"/>
</dbReference>
<dbReference type="SUPFAM" id="SSF55729">
    <property type="entry name" value="Acyl-CoA N-acyltransferases (Nat)"/>
    <property type="match status" value="1"/>
</dbReference>
<dbReference type="EMBL" id="GL945434">
    <property type="protein sequence ID" value="EGO24827.1"/>
    <property type="molecule type" value="Genomic_DNA"/>
</dbReference>
<dbReference type="KEGG" id="sla:SERLADRAFT_468703"/>
<protein>
    <recommendedName>
        <fullName evidence="1">N-acetyltransferase domain-containing protein</fullName>
    </recommendedName>
</protein>
<accession>F8NY65</accession>
<dbReference type="RefSeq" id="XP_007318846.1">
    <property type="nucleotide sequence ID" value="XM_007318784.1"/>
</dbReference>
<proteinExistence type="predicted"/>
<dbReference type="PROSITE" id="PS51186">
    <property type="entry name" value="GNAT"/>
    <property type="match status" value="1"/>
</dbReference>
<dbReference type="Gene3D" id="3.40.630.30">
    <property type="match status" value="1"/>
</dbReference>
<organism>
    <name type="scientific">Serpula lacrymans var. lacrymans (strain S7.9)</name>
    <name type="common">Dry rot fungus</name>
    <dbReference type="NCBI Taxonomy" id="578457"/>
    <lineage>
        <taxon>Eukaryota</taxon>
        <taxon>Fungi</taxon>
        <taxon>Dikarya</taxon>
        <taxon>Basidiomycota</taxon>
        <taxon>Agaricomycotina</taxon>
        <taxon>Agaricomycetes</taxon>
        <taxon>Agaricomycetidae</taxon>
        <taxon>Boletales</taxon>
        <taxon>Coniophorineae</taxon>
        <taxon>Serpulaceae</taxon>
        <taxon>Serpula</taxon>
    </lineage>
</organism>
<feature type="domain" description="N-acetyltransferase" evidence="1">
    <location>
        <begin position="71"/>
        <end position="216"/>
    </location>
</feature>
<evidence type="ECO:0000313" key="2">
    <source>
        <dbReference type="EMBL" id="EGO24827.1"/>
    </source>
</evidence>
<dbReference type="GO" id="GO:1990189">
    <property type="term" value="F:protein N-terminal-serine acetyltransferase activity"/>
    <property type="evidence" value="ECO:0007669"/>
    <property type="project" value="TreeGrafter"/>
</dbReference>
<dbReference type="PANTHER" id="PTHR43441:SF5">
    <property type="entry name" value="FAMILY ACETYLTRANSFERASE, PUTATIVE-RELATED"/>
    <property type="match status" value="1"/>
</dbReference>
<reference evidence="2" key="1">
    <citation type="submission" date="2011-04" db="EMBL/GenBank/DDBJ databases">
        <title>Evolution of plant cell wall degrading machinery underlies the functional diversity of forest fungi.</title>
        <authorList>
            <consortium name="US DOE Joint Genome Institute (JGI-PGF)"/>
            <person name="Eastwood D.C."/>
            <person name="Floudas D."/>
            <person name="Binder M."/>
            <person name="Majcherczyk A."/>
            <person name="Schneider P."/>
            <person name="Aerts A."/>
            <person name="Asiegbu F.O."/>
            <person name="Baker S.E."/>
            <person name="Barry K."/>
            <person name="Bendiksby M."/>
            <person name="Blumentritt M."/>
            <person name="Coutinho P.M."/>
            <person name="Cullen D."/>
            <person name="Cullen D."/>
            <person name="Gathman A."/>
            <person name="Goodell B."/>
            <person name="Henrissat B."/>
            <person name="Ihrmark K."/>
            <person name="Kauserud H."/>
            <person name="Kohler A."/>
            <person name="LaButti K."/>
            <person name="Lapidus A."/>
            <person name="Lavin J.L."/>
            <person name="Lee Y.-H."/>
            <person name="Lindquist E."/>
            <person name="Lilly W."/>
            <person name="Lucas S."/>
            <person name="Morin E."/>
            <person name="Murat C."/>
            <person name="Oguiza J.A."/>
            <person name="Park J."/>
            <person name="Pisabarro A.G."/>
            <person name="Riley R."/>
            <person name="Rosling A."/>
            <person name="Salamov A."/>
            <person name="Schmidt O."/>
            <person name="Schmutz J."/>
            <person name="Skrede I."/>
            <person name="Stenlid J."/>
            <person name="Wiebenga A."/>
            <person name="Xie X."/>
            <person name="Kues U."/>
            <person name="Hibbett D.S."/>
            <person name="Hoffmeister D."/>
            <person name="Hogberg N."/>
            <person name="Martin F."/>
            <person name="Grigoriev I.V."/>
            <person name="Watkinson S.C."/>
        </authorList>
    </citation>
    <scope>NUCLEOTIDE SEQUENCE</scope>
    <source>
        <strain evidence="2">S7.9</strain>
    </source>
</reference>
<dbReference type="HOGENOM" id="CLU_078023_0_0_1"/>
<dbReference type="InterPro" id="IPR016181">
    <property type="entry name" value="Acyl_CoA_acyltransferase"/>
</dbReference>
<dbReference type="OrthoDB" id="41238at2759"/>
<dbReference type="InterPro" id="IPR000182">
    <property type="entry name" value="GNAT_dom"/>
</dbReference>
<name>F8NY65_SERL9</name>
<gene>
    <name evidence="2" type="ORF">SERLADRAFT_468703</name>
</gene>
<dbReference type="GO" id="GO:0008999">
    <property type="term" value="F:protein-N-terminal-alanine acetyltransferase activity"/>
    <property type="evidence" value="ECO:0007669"/>
    <property type="project" value="TreeGrafter"/>
</dbReference>